<comment type="function">
    <text evidence="9">Required for the formation of a threonylcarbamoyl group on adenosine at position 37 (t(6)A37) in tRNAs that read codons beginning with adenine. Catalyzes the conversion of L-threonine, HCO(3)(-)/CO(2) and ATP to give threonylcarbamoyl-AMP (TC-AMP) as the acyladenylate intermediate, with the release of diphosphate.</text>
</comment>
<keyword evidence="4 9" id="KW-0819">tRNA processing</keyword>
<dbReference type="HAMAP" id="MF_01852">
    <property type="entry name" value="TsaC"/>
    <property type="match status" value="1"/>
</dbReference>
<dbReference type="EC" id="2.7.7.87" evidence="9"/>
<dbReference type="AlphaFoldDB" id="A0A9Q8TVJ8"/>
<keyword evidence="2 9" id="KW-0963">Cytoplasm</keyword>
<evidence type="ECO:0000256" key="1">
    <source>
        <dbReference type="ARBA" id="ARBA00004496"/>
    </source>
</evidence>
<keyword evidence="6 9" id="KW-0547">Nucleotide-binding</keyword>
<evidence type="ECO:0000313" key="12">
    <source>
        <dbReference type="Proteomes" id="UP001056209"/>
    </source>
</evidence>
<evidence type="ECO:0000256" key="2">
    <source>
        <dbReference type="ARBA" id="ARBA00022490"/>
    </source>
</evidence>
<dbReference type="GO" id="GO:0002949">
    <property type="term" value="P:tRNA threonylcarbamoyladenosine modification"/>
    <property type="evidence" value="ECO:0007669"/>
    <property type="project" value="UniProtKB-UniRule"/>
</dbReference>
<dbReference type="InterPro" id="IPR017945">
    <property type="entry name" value="DHBP_synth_RibB-like_a/b_dom"/>
</dbReference>
<evidence type="ECO:0000256" key="4">
    <source>
        <dbReference type="ARBA" id="ARBA00022694"/>
    </source>
</evidence>
<dbReference type="GO" id="GO:0006450">
    <property type="term" value="P:regulation of translational fidelity"/>
    <property type="evidence" value="ECO:0007669"/>
    <property type="project" value="TreeGrafter"/>
</dbReference>
<evidence type="ECO:0000259" key="10">
    <source>
        <dbReference type="PROSITE" id="PS51163"/>
    </source>
</evidence>
<dbReference type="Gene3D" id="3.90.870.10">
    <property type="entry name" value="DHBP synthase"/>
    <property type="match status" value="1"/>
</dbReference>
<dbReference type="GO" id="GO:0003725">
    <property type="term" value="F:double-stranded RNA binding"/>
    <property type="evidence" value="ECO:0007669"/>
    <property type="project" value="InterPro"/>
</dbReference>
<evidence type="ECO:0000256" key="7">
    <source>
        <dbReference type="ARBA" id="ARBA00022840"/>
    </source>
</evidence>
<evidence type="ECO:0000313" key="11">
    <source>
        <dbReference type="EMBL" id="URJ27971.1"/>
    </source>
</evidence>
<dbReference type="FunFam" id="3.90.870.10:FF:000004">
    <property type="entry name" value="Threonylcarbamoyl-AMP synthase"/>
    <property type="match status" value="1"/>
</dbReference>
<dbReference type="GO" id="GO:0061710">
    <property type="term" value="F:L-threonylcarbamoyladenylate synthase"/>
    <property type="evidence" value="ECO:0007669"/>
    <property type="project" value="UniProtKB-EC"/>
</dbReference>
<dbReference type="GO" id="GO:0005737">
    <property type="term" value="C:cytoplasm"/>
    <property type="evidence" value="ECO:0007669"/>
    <property type="project" value="UniProtKB-SubCell"/>
</dbReference>
<evidence type="ECO:0000256" key="3">
    <source>
        <dbReference type="ARBA" id="ARBA00022679"/>
    </source>
</evidence>
<feature type="domain" description="YrdC-like" evidence="10">
    <location>
        <begin position="7"/>
        <end position="189"/>
    </location>
</feature>
<dbReference type="InterPro" id="IPR050156">
    <property type="entry name" value="TC-AMP_synthase_SUA5"/>
</dbReference>
<dbReference type="GO" id="GO:0000049">
    <property type="term" value="F:tRNA binding"/>
    <property type="evidence" value="ECO:0007669"/>
    <property type="project" value="TreeGrafter"/>
</dbReference>
<proteinExistence type="inferred from homology"/>
<sequence length="189" mass="21621">MTKILYSSNIKDLIAQLYRGKVIIYPTESVFGLGCDPDNKYAIHTLLKIKNRSWKKGLILISANYTQLLKYIDDSCLNEEQRSRAFSILPRPTTWVFPAKINSPYWLTGQFSSLAVRISYFKPIQRLCLAFGKPLVSTSANLSGQPPARTITEVYKQFGSEIPIMYEDVLGKHNPSEIRDIMTNKLIRR</sequence>
<dbReference type="PANTHER" id="PTHR17490:SF18">
    <property type="entry name" value="THREONYLCARBAMOYL-AMP SYNTHASE"/>
    <property type="match status" value="1"/>
</dbReference>
<keyword evidence="3 9" id="KW-0808">Transferase</keyword>
<dbReference type="InterPro" id="IPR023535">
    <property type="entry name" value="TC-AMP_synthase"/>
</dbReference>
<dbReference type="EMBL" id="CP097753">
    <property type="protein sequence ID" value="URJ27971.1"/>
    <property type="molecule type" value="Genomic_DNA"/>
</dbReference>
<dbReference type="Proteomes" id="UP001056209">
    <property type="component" value="Chromosome"/>
</dbReference>
<organism evidence="11 12">
    <name type="scientific">Candidatus Blochmannia vicinus</name>
    <name type="common">nom. nud.</name>
    <dbReference type="NCBI Taxonomy" id="251540"/>
    <lineage>
        <taxon>Bacteria</taxon>
        <taxon>Pseudomonadati</taxon>
        <taxon>Pseudomonadota</taxon>
        <taxon>Gammaproteobacteria</taxon>
        <taxon>Enterobacterales</taxon>
        <taxon>Enterobacteriaceae</taxon>
        <taxon>ant endosymbionts</taxon>
        <taxon>Candidatus Blochmanniella</taxon>
    </lineage>
</organism>
<comment type="subcellular location">
    <subcellularLocation>
        <location evidence="1 9">Cytoplasm</location>
    </subcellularLocation>
</comment>
<keyword evidence="7 9" id="KW-0067">ATP-binding</keyword>
<name>A0A9Q8TVJ8_9ENTR</name>
<gene>
    <name evidence="9" type="primary">tsaC</name>
    <name evidence="11" type="ORF">M9393_02125</name>
</gene>
<reference evidence="11" key="1">
    <citation type="submission" date="2022-05" db="EMBL/GenBank/DDBJ databases">
        <title>Impact of host demography and evolutionary history on endosymbiont molecular evolution: a test in carpenter ants (Genus Camponotus) and their Blochmannia endosymbionts.</title>
        <authorList>
            <person name="Manthey J.D."/>
            <person name="Giron J.C."/>
            <person name="Hruska J.P."/>
        </authorList>
    </citation>
    <scope>NUCLEOTIDE SEQUENCE</scope>
    <source>
        <strain evidence="11">C-039</strain>
    </source>
</reference>
<dbReference type="InterPro" id="IPR006070">
    <property type="entry name" value="Sua5-like_dom"/>
</dbReference>
<dbReference type="Pfam" id="PF01300">
    <property type="entry name" value="Sua5_yciO_yrdC"/>
    <property type="match status" value="1"/>
</dbReference>
<dbReference type="PANTHER" id="PTHR17490">
    <property type="entry name" value="SUA5"/>
    <property type="match status" value="1"/>
</dbReference>
<comment type="similarity">
    <text evidence="9">Belongs to the SUA5 family. TsaC subfamily.</text>
</comment>
<keyword evidence="5 9" id="KW-0548">Nucleotidyltransferase</keyword>
<accession>A0A9Q8TVJ8</accession>
<protein>
    <recommendedName>
        <fullName evidence="9">Threonylcarbamoyl-AMP synthase</fullName>
        <shortName evidence="9">TC-AMP synthase</shortName>
        <ecNumber evidence="9">2.7.7.87</ecNumber>
    </recommendedName>
    <alternativeName>
        <fullName evidence="9">L-threonylcarbamoyladenylate synthase</fullName>
    </alternativeName>
    <alternativeName>
        <fullName evidence="9">t(6)A37 threonylcarbamoyladenosine biosynthesis protein TsaC</fullName>
    </alternativeName>
    <alternativeName>
        <fullName evidence="9">tRNA threonylcarbamoyladenosine biosynthesis protein TsaC</fullName>
    </alternativeName>
</protein>
<evidence type="ECO:0000256" key="8">
    <source>
        <dbReference type="ARBA" id="ARBA00048366"/>
    </source>
</evidence>
<evidence type="ECO:0000256" key="9">
    <source>
        <dbReference type="HAMAP-Rule" id="MF_01852"/>
    </source>
</evidence>
<evidence type="ECO:0000256" key="6">
    <source>
        <dbReference type="ARBA" id="ARBA00022741"/>
    </source>
</evidence>
<dbReference type="RefSeq" id="WP_250248364.1">
    <property type="nucleotide sequence ID" value="NZ_CP097753.1"/>
</dbReference>
<dbReference type="PROSITE" id="PS51163">
    <property type="entry name" value="YRDC"/>
    <property type="match status" value="1"/>
</dbReference>
<dbReference type="GO" id="GO:0005524">
    <property type="term" value="F:ATP binding"/>
    <property type="evidence" value="ECO:0007669"/>
    <property type="project" value="UniProtKB-UniRule"/>
</dbReference>
<dbReference type="SUPFAM" id="SSF55821">
    <property type="entry name" value="YrdC/RibB"/>
    <property type="match status" value="1"/>
</dbReference>
<comment type="catalytic activity">
    <reaction evidence="8 9">
        <text>L-threonine + hydrogencarbonate + ATP = L-threonylcarbamoyladenylate + diphosphate + H2O</text>
        <dbReference type="Rhea" id="RHEA:36407"/>
        <dbReference type="ChEBI" id="CHEBI:15377"/>
        <dbReference type="ChEBI" id="CHEBI:17544"/>
        <dbReference type="ChEBI" id="CHEBI:30616"/>
        <dbReference type="ChEBI" id="CHEBI:33019"/>
        <dbReference type="ChEBI" id="CHEBI:57926"/>
        <dbReference type="ChEBI" id="CHEBI:73682"/>
        <dbReference type="EC" id="2.7.7.87"/>
    </reaction>
</comment>
<evidence type="ECO:0000256" key="5">
    <source>
        <dbReference type="ARBA" id="ARBA00022695"/>
    </source>
</evidence>